<dbReference type="InterPro" id="IPR057152">
    <property type="entry name" value="DUF7830"/>
</dbReference>
<keyword evidence="4" id="KW-1185">Reference proteome</keyword>
<evidence type="ECO:0000313" key="3">
    <source>
        <dbReference type="EMBL" id="MDZ7281041.1"/>
    </source>
</evidence>
<evidence type="ECO:0000313" key="4">
    <source>
        <dbReference type="Proteomes" id="UP001292182"/>
    </source>
</evidence>
<proteinExistence type="predicted"/>
<gene>
    <name evidence="3" type="ORF">N4G62_03225</name>
</gene>
<reference evidence="4" key="1">
    <citation type="submission" date="2023-07" db="EMBL/GenBank/DDBJ databases">
        <title>Whole genome sequence analysis of rice epiphytic Sphingomonas sanguinis OsEp_Plm_15B2.</title>
        <authorList>
            <person name="Sahu K.P."/>
            <person name="Asharani P."/>
            <person name="Reddy B."/>
            <person name="Kumar A."/>
        </authorList>
    </citation>
    <scope>NUCLEOTIDE SEQUENCE [LARGE SCALE GENOMIC DNA]</scope>
    <source>
        <strain evidence="4">OsEp_Plm_15B2</strain>
    </source>
</reference>
<dbReference type="Pfam" id="PF25169">
    <property type="entry name" value="DUF7830"/>
    <property type="match status" value="1"/>
</dbReference>
<comment type="caution">
    <text evidence="3">The sequence shown here is derived from an EMBL/GenBank/DDBJ whole genome shotgun (WGS) entry which is preliminary data.</text>
</comment>
<feature type="domain" description="DUF7830" evidence="2">
    <location>
        <begin position="30"/>
        <end position="102"/>
    </location>
</feature>
<dbReference type="RefSeq" id="WP_322538537.1">
    <property type="nucleotide sequence ID" value="NZ_JAOBTW010000003.1"/>
</dbReference>
<protein>
    <submittedName>
        <fullName evidence="3">DUF6035 family protein</fullName>
    </submittedName>
</protein>
<dbReference type="Pfam" id="PF19500">
    <property type="entry name" value="DUF6035"/>
    <property type="match status" value="1"/>
</dbReference>
<dbReference type="EMBL" id="JAOBTW010000003">
    <property type="protein sequence ID" value="MDZ7281041.1"/>
    <property type="molecule type" value="Genomic_DNA"/>
</dbReference>
<name>A0ABU5LM92_9SPHN</name>
<organism evidence="3 4">
    <name type="scientific">Sphingomonas sanguinis</name>
    <dbReference type="NCBI Taxonomy" id="33051"/>
    <lineage>
        <taxon>Bacteria</taxon>
        <taxon>Pseudomonadati</taxon>
        <taxon>Pseudomonadota</taxon>
        <taxon>Alphaproteobacteria</taxon>
        <taxon>Sphingomonadales</taxon>
        <taxon>Sphingomonadaceae</taxon>
        <taxon>Sphingomonas</taxon>
    </lineage>
</organism>
<dbReference type="Proteomes" id="UP001292182">
    <property type="component" value="Unassembled WGS sequence"/>
</dbReference>
<evidence type="ECO:0000259" key="1">
    <source>
        <dbReference type="Pfam" id="PF19500"/>
    </source>
</evidence>
<dbReference type="InterPro" id="IPR046099">
    <property type="entry name" value="DUF6035"/>
</dbReference>
<sequence>MFGTPPPNPLAPARSVAAPAIRELLDRDTGEHVDAQVWIEGHLYQTLIRDRVGIVERMNAGDPHFLCSDCTVPVYLVSRPEDRVFYFRHIREDGSCPARTRSALSAAEITARKYHGLRESKPHRDIKALIQRSLAADPRWRDIAAETTWRSRNDPDRYRRPDVQATLGDQRFAFEVQLSTTFLSVVAGRRAFYRDEGALLVWIFGNFDPAYRRLTTDDLLFSNNSNVFVVDEETAALSEATQQFHLRCFHREPFVDGERMRDRWVEVLVTLDALTADLDGQRLFAFDYASAENDLRLQQDAIEWAATKHLIWVDQQDFFEFWQVHGGGFKHTPENREAWMQLRDRFASRGIELPQWPDHNEALRAMLHAFYSLRTGKPVGWNFAKLIQVAQNVAEYHPGLMTGFGFAVKHFDRAATLADQDHTGKWRDRVADASTGLARFNPVYRPAPGTLPLMRFLFPEIAAKVDAFWAKADKAPKVSASP</sequence>
<accession>A0ABU5LM92</accession>
<feature type="domain" description="DUF6035" evidence="1">
    <location>
        <begin position="118"/>
        <end position="288"/>
    </location>
</feature>
<evidence type="ECO:0000259" key="2">
    <source>
        <dbReference type="Pfam" id="PF25169"/>
    </source>
</evidence>